<dbReference type="GO" id="GO:0008171">
    <property type="term" value="F:O-methyltransferase activity"/>
    <property type="evidence" value="ECO:0007669"/>
    <property type="project" value="InterPro"/>
</dbReference>
<dbReference type="GO" id="GO:0032259">
    <property type="term" value="P:methylation"/>
    <property type="evidence" value="ECO:0007669"/>
    <property type="project" value="UniProtKB-KW"/>
</dbReference>
<dbReference type="RefSeq" id="XP_028463047.1">
    <property type="nucleotide sequence ID" value="XM_028610932.1"/>
</dbReference>
<dbReference type="SUPFAM" id="SSF46785">
    <property type="entry name" value="Winged helix' DNA-binding domain"/>
    <property type="match status" value="1"/>
</dbReference>
<sequence length="492" mass="54183">MERSSDLDCSELLQLGELIQSAIARLVAARQEKPTPPLGNGTAGSTATDLPEWRVFEAQRTLLAAVGSLTELVSEPANRVLEVSSQYFEARALHIAADARIPDILARSGSEGVSVKILASEIGIEPRKLSRVMRCLCSIHIFQEIGPDVFANNTISASLVGNEPLRAYILLFGLDLYTSSDYLPKALYDSTKGPSYAVHETAWQDAIGTAKPRWDWLEEKTNVAALQEGRNGGDGSKCAYPGVFGSELKRAVGEPVGDKDQGVARPEHGIFSLAMVGGGRVFGRAHLYDFPWASLGSATVVDVGGGVGGFSLQLSHLYPDLKFVLQDRGPAIEKARTEIWPREHPEALESGRIQFIAHDFFQSNPVKGADVYWLRYILHDWSDDYCVRILAAIKPSMGPRSRILICDQVMNTTNGCPELPPAPAPLPKNWGYYTRYSHQRDLAMMAIINGIERKPEEFRDIVEQAGLRLRKIWDCRSQVGLVEIVLPDSELQ</sequence>
<dbReference type="Gene3D" id="3.40.50.150">
    <property type="entry name" value="Vaccinia Virus protein VP39"/>
    <property type="match status" value="1"/>
</dbReference>
<dbReference type="InterPro" id="IPR012967">
    <property type="entry name" value="COMT_dimerisation"/>
</dbReference>
<evidence type="ECO:0000256" key="1">
    <source>
        <dbReference type="ARBA" id="ARBA00022603"/>
    </source>
</evidence>
<dbReference type="OrthoDB" id="2410195at2759"/>
<gene>
    <name evidence="6" type="ORF">SODALDRAFT_329427</name>
</gene>
<keyword evidence="3" id="KW-0949">S-adenosyl-L-methionine</keyword>
<evidence type="ECO:0000259" key="4">
    <source>
        <dbReference type="Pfam" id="PF00891"/>
    </source>
</evidence>
<accession>A0A3N2PL34</accession>
<dbReference type="InterPro" id="IPR036390">
    <property type="entry name" value="WH_DNA-bd_sf"/>
</dbReference>
<dbReference type="PROSITE" id="PS51683">
    <property type="entry name" value="SAM_OMT_II"/>
    <property type="match status" value="1"/>
</dbReference>
<dbReference type="PANTHER" id="PTHR43712">
    <property type="entry name" value="PUTATIVE (AFU_ORTHOLOGUE AFUA_4G14580)-RELATED"/>
    <property type="match status" value="1"/>
</dbReference>
<feature type="domain" description="O-methyltransferase dimerisation" evidence="5">
    <location>
        <begin position="84"/>
        <end position="160"/>
    </location>
</feature>
<dbReference type="STRING" id="1314773.A0A3N2PL34"/>
<evidence type="ECO:0000256" key="2">
    <source>
        <dbReference type="ARBA" id="ARBA00022679"/>
    </source>
</evidence>
<keyword evidence="2 6" id="KW-0808">Transferase</keyword>
<dbReference type="AlphaFoldDB" id="A0A3N2PL34"/>
<dbReference type="EMBL" id="ML119062">
    <property type="protein sequence ID" value="ROT35241.1"/>
    <property type="molecule type" value="Genomic_DNA"/>
</dbReference>
<dbReference type="InterPro" id="IPR036388">
    <property type="entry name" value="WH-like_DNA-bd_sf"/>
</dbReference>
<keyword evidence="7" id="KW-1185">Reference proteome</keyword>
<dbReference type="Pfam" id="PF08100">
    <property type="entry name" value="Dimerisation"/>
    <property type="match status" value="1"/>
</dbReference>
<dbReference type="InterPro" id="IPR001077">
    <property type="entry name" value="COMT_C"/>
</dbReference>
<dbReference type="InterPro" id="IPR029063">
    <property type="entry name" value="SAM-dependent_MTases_sf"/>
</dbReference>
<keyword evidence="1 6" id="KW-0489">Methyltransferase</keyword>
<dbReference type="GeneID" id="39579410"/>
<protein>
    <submittedName>
        <fullName evidence="6">S-adenosyl-L-methionine-dependent methyltransferase</fullName>
    </submittedName>
</protein>
<organism evidence="6 7">
    <name type="scientific">Sodiomyces alkalinus (strain CBS 110278 / VKM F-3762 / F11)</name>
    <name type="common">Alkaliphilic filamentous fungus</name>
    <dbReference type="NCBI Taxonomy" id="1314773"/>
    <lineage>
        <taxon>Eukaryota</taxon>
        <taxon>Fungi</taxon>
        <taxon>Dikarya</taxon>
        <taxon>Ascomycota</taxon>
        <taxon>Pezizomycotina</taxon>
        <taxon>Sordariomycetes</taxon>
        <taxon>Hypocreomycetidae</taxon>
        <taxon>Glomerellales</taxon>
        <taxon>Plectosphaerellaceae</taxon>
        <taxon>Sodiomyces</taxon>
    </lineage>
</organism>
<dbReference type="Gene3D" id="1.10.10.10">
    <property type="entry name" value="Winged helix-like DNA-binding domain superfamily/Winged helix DNA-binding domain"/>
    <property type="match status" value="1"/>
</dbReference>
<dbReference type="InterPro" id="IPR016461">
    <property type="entry name" value="COMT-like"/>
</dbReference>
<evidence type="ECO:0000256" key="3">
    <source>
        <dbReference type="ARBA" id="ARBA00022691"/>
    </source>
</evidence>
<name>A0A3N2PL34_SODAK</name>
<reference evidence="6 7" key="1">
    <citation type="journal article" date="2018" name="Mol. Ecol.">
        <title>The obligate alkalophilic soda-lake fungus Sodiomyces alkalinus has shifted to a protein diet.</title>
        <authorList>
            <person name="Grum-Grzhimaylo A.A."/>
            <person name="Falkoski D.L."/>
            <person name="van den Heuvel J."/>
            <person name="Valero-Jimenez C.A."/>
            <person name="Min B."/>
            <person name="Choi I.G."/>
            <person name="Lipzen A."/>
            <person name="Daum C.G."/>
            <person name="Aanen D.K."/>
            <person name="Tsang A."/>
            <person name="Henrissat B."/>
            <person name="Bilanenko E.N."/>
            <person name="de Vries R.P."/>
            <person name="van Kan J.A.L."/>
            <person name="Grigoriev I.V."/>
            <person name="Debets A.J.M."/>
        </authorList>
    </citation>
    <scope>NUCLEOTIDE SEQUENCE [LARGE SCALE GENOMIC DNA]</scope>
    <source>
        <strain evidence="6 7">F11</strain>
    </source>
</reference>
<evidence type="ECO:0000313" key="6">
    <source>
        <dbReference type="EMBL" id="ROT35241.1"/>
    </source>
</evidence>
<evidence type="ECO:0000313" key="7">
    <source>
        <dbReference type="Proteomes" id="UP000272025"/>
    </source>
</evidence>
<dbReference type="PANTHER" id="PTHR43712:SF2">
    <property type="entry name" value="O-METHYLTRANSFERASE CICE"/>
    <property type="match status" value="1"/>
</dbReference>
<feature type="domain" description="O-methyltransferase C-terminal" evidence="4">
    <location>
        <begin position="297"/>
        <end position="467"/>
    </location>
</feature>
<dbReference type="GO" id="GO:0046983">
    <property type="term" value="F:protein dimerization activity"/>
    <property type="evidence" value="ECO:0007669"/>
    <property type="project" value="InterPro"/>
</dbReference>
<proteinExistence type="predicted"/>
<dbReference type="SUPFAM" id="SSF53335">
    <property type="entry name" value="S-adenosyl-L-methionine-dependent methyltransferases"/>
    <property type="match status" value="1"/>
</dbReference>
<evidence type="ECO:0000259" key="5">
    <source>
        <dbReference type="Pfam" id="PF08100"/>
    </source>
</evidence>
<dbReference type="Proteomes" id="UP000272025">
    <property type="component" value="Unassembled WGS sequence"/>
</dbReference>
<dbReference type="Pfam" id="PF00891">
    <property type="entry name" value="Methyltransf_2"/>
    <property type="match status" value="1"/>
</dbReference>